<organism evidence="1 2">
    <name type="scientific">Kribbella yunnanensis</name>
    <dbReference type="NCBI Taxonomy" id="190194"/>
    <lineage>
        <taxon>Bacteria</taxon>
        <taxon>Bacillati</taxon>
        <taxon>Actinomycetota</taxon>
        <taxon>Actinomycetes</taxon>
        <taxon>Propionibacteriales</taxon>
        <taxon>Kribbellaceae</taxon>
        <taxon>Kribbella</taxon>
    </lineage>
</organism>
<comment type="caution">
    <text evidence="1">The sequence shown here is derived from an EMBL/GenBank/DDBJ whole genome shotgun (WGS) entry which is preliminary data.</text>
</comment>
<dbReference type="InterPro" id="IPR036890">
    <property type="entry name" value="HATPase_C_sf"/>
</dbReference>
<gene>
    <name evidence="1" type="ORF">GCM10009745_50030</name>
</gene>
<name>A0ABP4U282_9ACTN</name>
<keyword evidence="2" id="KW-1185">Reference proteome</keyword>
<dbReference type="Gene3D" id="3.30.565.10">
    <property type="entry name" value="Histidine kinase-like ATPase, C-terminal domain"/>
    <property type="match status" value="1"/>
</dbReference>
<dbReference type="Proteomes" id="UP001500280">
    <property type="component" value="Unassembled WGS sequence"/>
</dbReference>
<sequence>MAYSANDLVIVEFDEHVRKRPEMYFGSGFDSPRFPIAVLESVAAHALHPAAAVAVESHTLRSSVDILDDRSFTITTLCPQDLAEGYHGSLITVRWLSLAATAVISQHGVVEVWSEGIGLRQELTGIRPSAPRRPYDAAAGSGMRVTLHLDPEYVVAFPSVHGLDLHSPYCEDPPRGGAVVFRDLRPTTYL</sequence>
<evidence type="ECO:0000313" key="1">
    <source>
        <dbReference type="EMBL" id="GAA1697788.1"/>
    </source>
</evidence>
<protein>
    <submittedName>
        <fullName evidence="1">Uncharacterized protein</fullName>
    </submittedName>
</protein>
<reference evidence="2" key="1">
    <citation type="journal article" date="2019" name="Int. J. Syst. Evol. Microbiol.">
        <title>The Global Catalogue of Microorganisms (GCM) 10K type strain sequencing project: providing services to taxonomists for standard genome sequencing and annotation.</title>
        <authorList>
            <consortium name="The Broad Institute Genomics Platform"/>
            <consortium name="The Broad Institute Genome Sequencing Center for Infectious Disease"/>
            <person name="Wu L."/>
            <person name="Ma J."/>
        </authorList>
    </citation>
    <scope>NUCLEOTIDE SEQUENCE [LARGE SCALE GENOMIC DNA]</scope>
    <source>
        <strain evidence="2">JCM 14307</strain>
    </source>
</reference>
<accession>A0ABP4U282</accession>
<proteinExistence type="predicted"/>
<dbReference type="EMBL" id="BAAANF010000017">
    <property type="protein sequence ID" value="GAA1697788.1"/>
    <property type="molecule type" value="Genomic_DNA"/>
</dbReference>
<evidence type="ECO:0000313" key="2">
    <source>
        <dbReference type="Proteomes" id="UP001500280"/>
    </source>
</evidence>